<dbReference type="NCBIfam" id="TIGR02761">
    <property type="entry name" value="TraE_TIGR"/>
    <property type="match status" value="1"/>
</dbReference>
<feature type="transmembrane region" description="Helical" evidence="1">
    <location>
        <begin position="20"/>
        <end position="43"/>
    </location>
</feature>
<keyword evidence="1" id="KW-0812">Transmembrane</keyword>
<dbReference type="PROSITE" id="PS51257">
    <property type="entry name" value="PROKAR_LIPOPROTEIN"/>
    <property type="match status" value="1"/>
</dbReference>
<evidence type="ECO:0000313" key="3">
    <source>
        <dbReference type="Proteomes" id="UP000252884"/>
    </source>
</evidence>
<evidence type="ECO:0000313" key="2">
    <source>
        <dbReference type="EMBL" id="RCW65101.1"/>
    </source>
</evidence>
<gene>
    <name evidence="2" type="ORF">DES41_11325</name>
</gene>
<name>A0A368XAV8_9BURK</name>
<dbReference type="Pfam" id="PF05309">
    <property type="entry name" value="TraE"/>
    <property type="match status" value="1"/>
</dbReference>
<comment type="caution">
    <text evidence="2">The sequence shown here is derived from an EMBL/GenBank/DDBJ whole genome shotgun (WGS) entry which is preliminary data.</text>
</comment>
<dbReference type="OrthoDB" id="5362036at2"/>
<reference evidence="2 3" key="1">
    <citation type="submission" date="2018-07" db="EMBL/GenBank/DDBJ databases">
        <title>Genomic Encyclopedia of Type Strains, Phase IV (KMG-IV): sequencing the most valuable type-strain genomes for metagenomic binning, comparative biology and taxonomic classification.</title>
        <authorList>
            <person name="Goeker M."/>
        </authorList>
    </citation>
    <scope>NUCLEOTIDE SEQUENCE [LARGE SCALE GENOMIC DNA]</scope>
    <source>
        <strain evidence="2 3">DSM 21634</strain>
    </source>
</reference>
<protein>
    <submittedName>
        <fullName evidence="2">Conjugal transfer pilus assembly protein TraE</fullName>
    </submittedName>
</protein>
<sequence length="188" mass="20773">MEFERLSGDLRDLRRRNQNLSLALGGLTGCLLVALLSIVLLLGSVRTVVVPPTLNKTFWVAGDKASGEYLEQMGSFIAWLVLDVTPSSIDWKKDMLLGYVEPAQHGALKSRQEVEAERLKRINAATAFSPQQLVASEASQSLVVRGRLRTLVNGHETANELKAYRIDFSHAGARMHIVGFKEVPYAVK</sequence>
<dbReference type="AlphaFoldDB" id="A0A368XAV8"/>
<keyword evidence="1" id="KW-1133">Transmembrane helix</keyword>
<organism evidence="2 3">
    <name type="scientific">Pseudorhodoferax soli</name>
    <dbReference type="NCBI Taxonomy" id="545864"/>
    <lineage>
        <taxon>Bacteria</taxon>
        <taxon>Pseudomonadati</taxon>
        <taxon>Pseudomonadota</taxon>
        <taxon>Betaproteobacteria</taxon>
        <taxon>Burkholderiales</taxon>
        <taxon>Comamonadaceae</taxon>
    </lineage>
</organism>
<keyword evidence="3" id="KW-1185">Reference proteome</keyword>
<accession>A0A368XAV8</accession>
<proteinExistence type="predicted"/>
<keyword evidence="1" id="KW-0472">Membrane</keyword>
<dbReference type="RefSeq" id="WP_114471906.1">
    <property type="nucleotide sequence ID" value="NZ_QPJK01000013.1"/>
</dbReference>
<evidence type="ECO:0000256" key="1">
    <source>
        <dbReference type="SAM" id="Phobius"/>
    </source>
</evidence>
<dbReference type="Proteomes" id="UP000252884">
    <property type="component" value="Unassembled WGS sequence"/>
</dbReference>
<dbReference type="InterPro" id="IPR007973">
    <property type="entry name" value="Pilus_assembly_TraE"/>
</dbReference>
<dbReference type="EMBL" id="QPJK01000013">
    <property type="protein sequence ID" value="RCW65101.1"/>
    <property type="molecule type" value="Genomic_DNA"/>
</dbReference>